<evidence type="ECO:0000313" key="2">
    <source>
        <dbReference type="Proteomes" id="UP000472262"/>
    </source>
</evidence>
<accession>A0A672MR36</accession>
<dbReference type="OMA" id="FRIMTAY"/>
<dbReference type="Proteomes" id="UP000472262">
    <property type="component" value="Unassembled WGS sequence"/>
</dbReference>
<keyword evidence="2" id="KW-1185">Reference proteome</keyword>
<reference evidence="1" key="1">
    <citation type="submission" date="2025-08" db="UniProtKB">
        <authorList>
            <consortium name="Ensembl"/>
        </authorList>
    </citation>
    <scope>IDENTIFICATION</scope>
</reference>
<sequence>MADLSDFQKGQIMGAHLRGASVNLTAQLFLSTTLFRIMTAYTKHGKTSSAKNSGQKLKVNYSANLIIHIEDSISTQNDHRELHKANIHMRAAITKTLIQDNTAKMQKRSRVLNLLLQIFFHQYVHRSVCGQAHRSLSSVTL</sequence>
<dbReference type="AlphaFoldDB" id="A0A672MR36"/>
<reference evidence="1" key="2">
    <citation type="submission" date="2025-09" db="UniProtKB">
        <authorList>
            <consortium name="Ensembl"/>
        </authorList>
    </citation>
    <scope>IDENTIFICATION</scope>
</reference>
<organism evidence="1 2">
    <name type="scientific">Sinocyclocheilus grahami</name>
    <name type="common">Dianchi golden-line fish</name>
    <name type="synonym">Barbus grahami</name>
    <dbReference type="NCBI Taxonomy" id="75366"/>
    <lineage>
        <taxon>Eukaryota</taxon>
        <taxon>Metazoa</taxon>
        <taxon>Chordata</taxon>
        <taxon>Craniata</taxon>
        <taxon>Vertebrata</taxon>
        <taxon>Euteleostomi</taxon>
        <taxon>Actinopterygii</taxon>
        <taxon>Neopterygii</taxon>
        <taxon>Teleostei</taxon>
        <taxon>Ostariophysi</taxon>
        <taxon>Cypriniformes</taxon>
        <taxon>Cyprinidae</taxon>
        <taxon>Cyprininae</taxon>
        <taxon>Sinocyclocheilus</taxon>
    </lineage>
</organism>
<evidence type="ECO:0000313" key="1">
    <source>
        <dbReference type="Ensembl" id="ENSSGRP00000040304.1"/>
    </source>
</evidence>
<dbReference type="InParanoid" id="A0A672MR36"/>
<protein>
    <submittedName>
        <fullName evidence="1">Uncharacterized protein</fullName>
    </submittedName>
</protein>
<proteinExistence type="predicted"/>
<name>A0A672MR36_SINGR</name>
<dbReference type="Ensembl" id="ENSSGRT00000043196.1">
    <property type="protein sequence ID" value="ENSSGRP00000040304.1"/>
    <property type="gene ID" value="ENSSGRG00000021969.1"/>
</dbReference>